<gene>
    <name evidence="3" type="ORF">SACU0126_LOCUS18350</name>
</gene>
<sequence>MAARAGADHVYAIEANPVACRQARDTVASLGLSEKITVLEGYSTDVASLWTSPSGDTPYVHAFASDLPQHSIALPKCCSPRRPDLVVHEILGEIAGSEGAAHCLADAKRRLLVADTVSIPTAARSLVAPCTWPELEYWSSLPAPMIAPPPGVPMKLPGFPRRALLAPPQTCEILDFRKSPDQLCEDQQYDLEFLLSSDSELCGLMIHIEVAFPVGKSTSALTTQPAPGAGPSQEEGTFSTSVVAQAHPQEDQSEDTVVDPFSLDSTHVISSLAPEHHGVTTSIAGFTPPPSHWPNIVVPLLQPVRVSAGDLVLVRATTHSAAVQPTYTFEVKLKKRPHPAVKASAPVGIADACTEGGKGDEQSAPNGREIAPVEVDADIVRDLGVLCYPTT</sequence>
<dbReference type="InterPro" id="IPR029063">
    <property type="entry name" value="SAM-dependent_MTases_sf"/>
</dbReference>
<evidence type="ECO:0000256" key="2">
    <source>
        <dbReference type="SAM" id="MobiDB-lite"/>
    </source>
</evidence>
<protein>
    <submittedName>
        <fullName evidence="3">Uncharacterized protein</fullName>
    </submittedName>
</protein>
<dbReference type="PANTHER" id="PTHR11006:SF4">
    <property type="entry name" value="PROTEIN ARGININE N-METHYLTRANSFERASE 7"/>
    <property type="match status" value="1"/>
</dbReference>
<feature type="region of interest" description="Disordered" evidence="2">
    <location>
        <begin position="221"/>
        <end position="254"/>
    </location>
</feature>
<organism evidence="3">
    <name type="scientific">Strombidinopsis acuminata</name>
    <dbReference type="NCBI Taxonomy" id="141414"/>
    <lineage>
        <taxon>Eukaryota</taxon>
        <taxon>Sar</taxon>
        <taxon>Alveolata</taxon>
        <taxon>Ciliophora</taxon>
        <taxon>Intramacronucleata</taxon>
        <taxon>Spirotrichea</taxon>
        <taxon>Choreotrichia</taxon>
        <taxon>Choreotrichida</taxon>
        <taxon>Strombidinopsidae</taxon>
        <taxon>Strombidinopsis</taxon>
    </lineage>
</organism>
<dbReference type="Gene3D" id="3.40.50.150">
    <property type="entry name" value="Vaccinia Virus protein VP39"/>
    <property type="match status" value="1"/>
</dbReference>
<dbReference type="Gene3D" id="2.70.160.11">
    <property type="entry name" value="Hnrnp arginine n-methyltransferase1"/>
    <property type="match status" value="1"/>
</dbReference>
<feature type="compositionally biased region" description="Polar residues" evidence="2">
    <location>
        <begin position="234"/>
        <end position="243"/>
    </location>
</feature>
<evidence type="ECO:0000313" key="3">
    <source>
        <dbReference type="EMBL" id="CAE0564903.1"/>
    </source>
</evidence>
<dbReference type="PANTHER" id="PTHR11006">
    <property type="entry name" value="PROTEIN ARGININE N-METHYLTRANSFERASE"/>
    <property type="match status" value="1"/>
</dbReference>
<name>A0A7S3STX4_9SPIT</name>
<dbReference type="EMBL" id="HBIQ01057671">
    <property type="protein sequence ID" value="CAE0564903.1"/>
    <property type="molecule type" value="Transcribed_RNA"/>
</dbReference>
<dbReference type="GO" id="GO:0042054">
    <property type="term" value="F:histone methyltransferase activity"/>
    <property type="evidence" value="ECO:0007669"/>
    <property type="project" value="TreeGrafter"/>
</dbReference>
<dbReference type="SUPFAM" id="SSF53335">
    <property type="entry name" value="S-adenosyl-L-methionine-dependent methyltransferases"/>
    <property type="match status" value="1"/>
</dbReference>
<keyword evidence="1" id="KW-0949">S-adenosyl-L-methionine</keyword>
<accession>A0A7S3STX4</accession>
<dbReference type="InterPro" id="IPR025799">
    <property type="entry name" value="Arg_MeTrfase"/>
</dbReference>
<reference evidence="3" key="1">
    <citation type="submission" date="2021-01" db="EMBL/GenBank/DDBJ databases">
        <authorList>
            <person name="Corre E."/>
            <person name="Pelletier E."/>
            <person name="Niang G."/>
            <person name="Scheremetjew M."/>
            <person name="Finn R."/>
            <person name="Kale V."/>
            <person name="Holt S."/>
            <person name="Cochrane G."/>
            <person name="Meng A."/>
            <person name="Brown T."/>
            <person name="Cohen L."/>
        </authorList>
    </citation>
    <scope>NUCLEOTIDE SEQUENCE</scope>
    <source>
        <strain evidence="3">SPMC142</strain>
    </source>
</reference>
<dbReference type="GO" id="GO:0016274">
    <property type="term" value="F:protein-arginine N-methyltransferase activity"/>
    <property type="evidence" value="ECO:0007669"/>
    <property type="project" value="InterPro"/>
</dbReference>
<evidence type="ECO:0000256" key="1">
    <source>
        <dbReference type="ARBA" id="ARBA00022691"/>
    </source>
</evidence>
<proteinExistence type="predicted"/>
<dbReference type="AlphaFoldDB" id="A0A7S3STX4"/>